<accession>A0A4C1VZK0</accession>
<evidence type="ECO:0000313" key="1">
    <source>
        <dbReference type="EMBL" id="GBP44261.1"/>
    </source>
</evidence>
<proteinExistence type="predicted"/>
<dbReference type="EMBL" id="BGZK01000449">
    <property type="protein sequence ID" value="GBP44261.1"/>
    <property type="molecule type" value="Genomic_DNA"/>
</dbReference>
<sequence length="119" mass="12611">MRASALNDFRYVKAIRSRRPRIRSELCPGAGVGGGGGSPIRVGLFAAESSVRGSGAHWPPALPGERVSSPSPRYVYNVSGYDSGLSTHRTRSPSGVTAERRGEDAPHAAALMLLFGNIY</sequence>
<organism evidence="1 2">
    <name type="scientific">Eumeta variegata</name>
    <name type="common">Bagworm moth</name>
    <name type="synonym">Eumeta japonica</name>
    <dbReference type="NCBI Taxonomy" id="151549"/>
    <lineage>
        <taxon>Eukaryota</taxon>
        <taxon>Metazoa</taxon>
        <taxon>Ecdysozoa</taxon>
        <taxon>Arthropoda</taxon>
        <taxon>Hexapoda</taxon>
        <taxon>Insecta</taxon>
        <taxon>Pterygota</taxon>
        <taxon>Neoptera</taxon>
        <taxon>Endopterygota</taxon>
        <taxon>Lepidoptera</taxon>
        <taxon>Glossata</taxon>
        <taxon>Ditrysia</taxon>
        <taxon>Tineoidea</taxon>
        <taxon>Psychidae</taxon>
        <taxon>Oiketicinae</taxon>
        <taxon>Eumeta</taxon>
    </lineage>
</organism>
<gene>
    <name evidence="1" type="ORF">EVAR_22145_1</name>
</gene>
<dbReference type="Proteomes" id="UP000299102">
    <property type="component" value="Unassembled WGS sequence"/>
</dbReference>
<name>A0A4C1VZK0_EUMVA</name>
<comment type="caution">
    <text evidence="1">The sequence shown here is derived from an EMBL/GenBank/DDBJ whole genome shotgun (WGS) entry which is preliminary data.</text>
</comment>
<evidence type="ECO:0000313" key="2">
    <source>
        <dbReference type="Proteomes" id="UP000299102"/>
    </source>
</evidence>
<dbReference type="AlphaFoldDB" id="A0A4C1VZK0"/>
<reference evidence="1 2" key="1">
    <citation type="journal article" date="2019" name="Commun. Biol.">
        <title>The bagworm genome reveals a unique fibroin gene that provides high tensile strength.</title>
        <authorList>
            <person name="Kono N."/>
            <person name="Nakamura H."/>
            <person name="Ohtoshi R."/>
            <person name="Tomita M."/>
            <person name="Numata K."/>
            <person name="Arakawa K."/>
        </authorList>
    </citation>
    <scope>NUCLEOTIDE SEQUENCE [LARGE SCALE GENOMIC DNA]</scope>
</reference>
<protein>
    <submittedName>
        <fullName evidence="1">Uncharacterized protein</fullName>
    </submittedName>
</protein>
<keyword evidence="2" id="KW-1185">Reference proteome</keyword>